<organism evidence="2 3">
    <name type="scientific">Leishmania panamensis</name>
    <dbReference type="NCBI Taxonomy" id="5679"/>
    <lineage>
        <taxon>Eukaryota</taxon>
        <taxon>Discoba</taxon>
        <taxon>Euglenozoa</taxon>
        <taxon>Kinetoplastea</taxon>
        <taxon>Metakinetoplastina</taxon>
        <taxon>Trypanosomatida</taxon>
        <taxon>Trypanosomatidae</taxon>
        <taxon>Leishmaniinae</taxon>
        <taxon>Leishmania</taxon>
        <taxon>Leishmania guyanensis species complex</taxon>
    </lineage>
</organism>
<dbReference type="EMBL" id="CP009380">
    <property type="protein sequence ID" value="AIN96247.1"/>
    <property type="molecule type" value="Genomic_DNA"/>
</dbReference>
<sequence length="132" mass="15407">MLRSTLTRRSGFSVKELYPYGVPRRTFPYREHQKQISLAPTAGGFYVTKHALGWPFQIPFEWLFYRSSVAFFIFCVAYDMLFGLPHPFMKEVPPGAPHHFFFGNAGGTPHHLWQYQDGWTVPNMSGGRRWFD</sequence>
<proteinExistence type="predicted"/>
<dbReference type="OrthoDB" id="268386at2759"/>
<keyword evidence="1" id="KW-0472">Membrane</keyword>
<dbReference type="AlphaFoldDB" id="A0A088RJT3"/>
<keyword evidence="1" id="KW-0812">Transmembrane</keyword>
<evidence type="ECO:0000256" key="1">
    <source>
        <dbReference type="SAM" id="Phobius"/>
    </source>
</evidence>
<dbReference type="Proteomes" id="UP000063063">
    <property type="component" value="Chromosome 11"/>
</dbReference>
<name>A0A088RJT3_LEIPA</name>
<dbReference type="KEGG" id="lpan:LPMP_110510"/>
<dbReference type="GeneID" id="22572916"/>
<dbReference type="VEuPathDB" id="TriTrypDB:LPAL13_110008000"/>
<dbReference type="RefSeq" id="XP_010696900.1">
    <property type="nucleotide sequence ID" value="XM_010698598.1"/>
</dbReference>
<evidence type="ECO:0000313" key="2">
    <source>
        <dbReference type="EMBL" id="AIN96247.1"/>
    </source>
</evidence>
<accession>A0A088RJT3</accession>
<keyword evidence="3" id="KW-1185">Reference proteome</keyword>
<feature type="transmembrane region" description="Helical" evidence="1">
    <location>
        <begin position="62"/>
        <end position="81"/>
    </location>
</feature>
<reference evidence="2 3" key="1">
    <citation type="journal article" date="2015" name="Sci. Rep.">
        <title>The genome of Leishmania panamensis: insights into genomics of the L. (Viannia) subgenus.</title>
        <authorList>
            <person name="Llanes A."/>
            <person name="Restrepo C.M."/>
            <person name="Vecchio G.D."/>
            <person name="Anguizola F.J."/>
            <person name="Lleonart R."/>
        </authorList>
    </citation>
    <scope>NUCLEOTIDE SEQUENCE [LARGE SCALE GENOMIC DNA]</scope>
    <source>
        <strain evidence="2 3">MHOM/PA/94/PSC-1</strain>
    </source>
</reference>
<dbReference type="VEuPathDB" id="TriTrypDB:LPMP_110510"/>
<keyword evidence="1" id="KW-1133">Transmembrane helix</keyword>
<protein>
    <submittedName>
        <fullName evidence="2">Uncharacterized protein</fullName>
    </submittedName>
</protein>
<dbReference type="eggNOG" id="ENOG502S0DW">
    <property type="taxonomic scope" value="Eukaryota"/>
</dbReference>
<gene>
    <name evidence="2" type="ORF">LPMP_110510</name>
</gene>
<evidence type="ECO:0000313" key="3">
    <source>
        <dbReference type="Proteomes" id="UP000063063"/>
    </source>
</evidence>